<keyword evidence="1" id="KW-0539">Nucleus</keyword>
<dbReference type="PANTHER" id="PTHR47350:SF5">
    <property type="entry name" value="PROTEIN IWS1 HOMOLOG 2"/>
    <property type="match status" value="1"/>
</dbReference>
<dbReference type="GO" id="GO:0032784">
    <property type="term" value="P:regulation of DNA-templated transcription elongation"/>
    <property type="evidence" value="ECO:0007669"/>
    <property type="project" value="InterPro"/>
</dbReference>
<evidence type="ECO:0000256" key="1">
    <source>
        <dbReference type="PROSITE-ProRule" id="PRU00649"/>
    </source>
</evidence>
<protein>
    <recommendedName>
        <fullName evidence="3">TFIIS N-terminal domain-containing protein</fullName>
    </recommendedName>
</protein>
<gene>
    <name evidence="4" type="ORF">Bca52824_009563</name>
</gene>
<sequence>MSQERIEETRARASSVDNTEELFDDIAEPRDTSVDDKVGTKRQRKDKGSVRDNNLEIPTEIEEMWDSLTNNNPNPNPNPKVIDRAKRKEDNDEIAKLFNVRKKKCVWEKDKAEIALQVEQVMANLELAVEDDVELNKQGKPATKKLIKLPILVGALSKKQLQAEFLDHGVLNLLKNWLEPLPDGSLPNTNIRTSVLQILEDLSIILGRGEGCRREQLIKSGLAKVVMFLSKSDEETRPNRRLANDLVNRWGHMIYDRSTRYEEMLSQEEREEQEEVLSRREKKKAPQAMVGDFDIDVDFSAKPRPKGPGARVVTVPTATSMDFVLRPRPKVDERLKARAKMHVDGKRYQNLMKKVKKRRALREALKLSLDGHTKPKY</sequence>
<name>A0A8X7WDE1_BRACI</name>
<reference evidence="4 5" key="1">
    <citation type="submission" date="2020-02" db="EMBL/GenBank/DDBJ databases">
        <authorList>
            <person name="Ma Q."/>
            <person name="Huang Y."/>
            <person name="Song X."/>
            <person name="Pei D."/>
        </authorList>
    </citation>
    <scope>NUCLEOTIDE SEQUENCE [LARGE SCALE GENOMIC DNA]</scope>
    <source>
        <strain evidence="4">Sxm20200214</strain>
        <tissue evidence="4">Leaf</tissue>
    </source>
</reference>
<dbReference type="EMBL" id="JAAMPC010000002">
    <property type="protein sequence ID" value="KAG2326835.1"/>
    <property type="molecule type" value="Genomic_DNA"/>
</dbReference>
<dbReference type="InterPro" id="IPR035441">
    <property type="entry name" value="TFIIS/LEDGF_dom_sf"/>
</dbReference>
<comment type="caution">
    <text evidence="4">The sequence shown here is derived from an EMBL/GenBank/DDBJ whole genome shotgun (WGS) entry which is preliminary data.</text>
</comment>
<keyword evidence="5" id="KW-1185">Reference proteome</keyword>
<dbReference type="Gene3D" id="1.20.930.10">
    <property type="entry name" value="Conserved domain common to transcription factors TFIIS, elongin A, CRSP70"/>
    <property type="match status" value="1"/>
</dbReference>
<organism evidence="4 5">
    <name type="scientific">Brassica carinata</name>
    <name type="common">Ethiopian mustard</name>
    <name type="synonym">Abyssinian cabbage</name>
    <dbReference type="NCBI Taxonomy" id="52824"/>
    <lineage>
        <taxon>Eukaryota</taxon>
        <taxon>Viridiplantae</taxon>
        <taxon>Streptophyta</taxon>
        <taxon>Embryophyta</taxon>
        <taxon>Tracheophyta</taxon>
        <taxon>Spermatophyta</taxon>
        <taxon>Magnoliopsida</taxon>
        <taxon>eudicotyledons</taxon>
        <taxon>Gunneridae</taxon>
        <taxon>Pentapetalae</taxon>
        <taxon>rosids</taxon>
        <taxon>malvids</taxon>
        <taxon>Brassicales</taxon>
        <taxon>Brassicaceae</taxon>
        <taxon>Brassiceae</taxon>
        <taxon>Brassica</taxon>
    </lineage>
</organism>
<evidence type="ECO:0000256" key="2">
    <source>
        <dbReference type="SAM" id="MobiDB-lite"/>
    </source>
</evidence>
<feature type="domain" description="TFIIS N-terminal" evidence="3">
    <location>
        <begin position="172"/>
        <end position="257"/>
    </location>
</feature>
<dbReference type="AlphaFoldDB" id="A0A8X7WDE1"/>
<feature type="compositionally biased region" description="Basic and acidic residues" evidence="2">
    <location>
        <begin position="27"/>
        <end position="39"/>
    </location>
</feature>
<feature type="region of interest" description="Disordered" evidence="2">
    <location>
        <begin position="1"/>
        <end position="56"/>
    </location>
</feature>
<dbReference type="Pfam" id="PF08711">
    <property type="entry name" value="Med26"/>
    <property type="match status" value="1"/>
</dbReference>
<dbReference type="PROSITE" id="PS51319">
    <property type="entry name" value="TFIIS_N"/>
    <property type="match status" value="1"/>
</dbReference>
<dbReference type="GO" id="GO:0005634">
    <property type="term" value="C:nucleus"/>
    <property type="evidence" value="ECO:0007669"/>
    <property type="project" value="UniProtKB-SubCell"/>
</dbReference>
<dbReference type="InterPro" id="IPR044204">
    <property type="entry name" value="IWS1/2"/>
</dbReference>
<dbReference type="PANTHER" id="PTHR47350">
    <property type="entry name" value="PROTEIN IWS1 HOMOLOG 1"/>
    <property type="match status" value="1"/>
</dbReference>
<accession>A0A8X7WDE1</accession>
<dbReference type="OrthoDB" id="21124at2759"/>
<comment type="subcellular location">
    <subcellularLocation>
        <location evidence="1">Nucleus</location>
    </subcellularLocation>
</comment>
<dbReference type="InterPro" id="IPR017923">
    <property type="entry name" value="TFIIS_N"/>
</dbReference>
<evidence type="ECO:0000259" key="3">
    <source>
        <dbReference type="PROSITE" id="PS51319"/>
    </source>
</evidence>
<feature type="compositionally biased region" description="Basic and acidic residues" evidence="2">
    <location>
        <begin position="1"/>
        <end position="11"/>
    </location>
</feature>
<dbReference type="Proteomes" id="UP000886595">
    <property type="component" value="Unassembled WGS sequence"/>
</dbReference>
<evidence type="ECO:0000313" key="4">
    <source>
        <dbReference type="EMBL" id="KAG2326835.1"/>
    </source>
</evidence>
<proteinExistence type="predicted"/>
<dbReference type="GO" id="GO:0009742">
    <property type="term" value="P:brassinosteroid mediated signaling pathway"/>
    <property type="evidence" value="ECO:0007669"/>
    <property type="project" value="InterPro"/>
</dbReference>
<evidence type="ECO:0000313" key="5">
    <source>
        <dbReference type="Proteomes" id="UP000886595"/>
    </source>
</evidence>